<evidence type="ECO:0000256" key="5">
    <source>
        <dbReference type="SAM" id="Phobius"/>
    </source>
</evidence>
<evidence type="ECO:0000256" key="2">
    <source>
        <dbReference type="ARBA" id="ARBA00023015"/>
    </source>
</evidence>
<comment type="similarity">
    <text evidence="1">Belongs to the sigma-70 factor family. ECF subfamily.</text>
</comment>
<keyword evidence="5" id="KW-0812">Transmembrane</keyword>
<feature type="transmembrane region" description="Helical" evidence="5">
    <location>
        <begin position="178"/>
        <end position="197"/>
    </location>
</feature>
<dbReference type="InterPro" id="IPR007627">
    <property type="entry name" value="RNA_pol_sigma70_r2"/>
</dbReference>
<evidence type="ECO:0000256" key="4">
    <source>
        <dbReference type="ARBA" id="ARBA00023163"/>
    </source>
</evidence>
<dbReference type="InterPro" id="IPR039425">
    <property type="entry name" value="RNA_pol_sigma-70-like"/>
</dbReference>
<dbReference type="PANTHER" id="PTHR43133">
    <property type="entry name" value="RNA POLYMERASE ECF-TYPE SIGMA FACTO"/>
    <property type="match status" value="1"/>
</dbReference>
<dbReference type="Gene3D" id="1.10.1740.10">
    <property type="match status" value="1"/>
</dbReference>
<protein>
    <submittedName>
        <fullName evidence="8">Sigma-K factor</fullName>
    </submittedName>
</protein>
<dbReference type="GO" id="GO:0016987">
    <property type="term" value="F:sigma factor activity"/>
    <property type="evidence" value="ECO:0007669"/>
    <property type="project" value="UniProtKB-KW"/>
</dbReference>
<dbReference type="GO" id="GO:0006352">
    <property type="term" value="P:DNA-templated transcription initiation"/>
    <property type="evidence" value="ECO:0007669"/>
    <property type="project" value="InterPro"/>
</dbReference>
<dbReference type="InterPro" id="IPR014327">
    <property type="entry name" value="RNA_pol_sigma70_bacteroid"/>
</dbReference>
<dbReference type="NCBIfam" id="TIGR02937">
    <property type="entry name" value="sigma70-ECF"/>
    <property type="match status" value="1"/>
</dbReference>
<accession>A0A4U9VQP7</accession>
<keyword evidence="5" id="KW-1133">Transmembrane helix</keyword>
<dbReference type="InterPro" id="IPR013249">
    <property type="entry name" value="RNA_pol_sigma70_r4_t2"/>
</dbReference>
<dbReference type="SUPFAM" id="SSF88659">
    <property type="entry name" value="Sigma3 and sigma4 domains of RNA polymerase sigma factors"/>
    <property type="match status" value="1"/>
</dbReference>
<dbReference type="RefSeq" id="WP_028068798.1">
    <property type="nucleotide sequence ID" value="NZ_LR590484.1"/>
</dbReference>
<reference evidence="8 9" key="1">
    <citation type="submission" date="2019-05" db="EMBL/GenBank/DDBJ databases">
        <authorList>
            <consortium name="Pathogen Informatics"/>
        </authorList>
    </citation>
    <scope>NUCLEOTIDE SEQUENCE [LARGE SCALE GENOMIC DNA]</scope>
    <source>
        <strain evidence="8 9">NCTC11429</strain>
    </source>
</reference>
<dbReference type="InterPro" id="IPR013324">
    <property type="entry name" value="RNA_pol_sigma_r3/r4-like"/>
</dbReference>
<dbReference type="InterPro" id="IPR013325">
    <property type="entry name" value="RNA_pol_sigma_r2"/>
</dbReference>
<proteinExistence type="inferred from homology"/>
<dbReference type="Pfam" id="PF08281">
    <property type="entry name" value="Sigma70_r4_2"/>
    <property type="match status" value="1"/>
</dbReference>
<feature type="domain" description="RNA polymerase sigma factor 70 region 4 type 2" evidence="7">
    <location>
        <begin position="126"/>
        <end position="174"/>
    </location>
</feature>
<dbReference type="PANTHER" id="PTHR43133:SF46">
    <property type="entry name" value="RNA POLYMERASE SIGMA-70 FACTOR ECF SUBFAMILY"/>
    <property type="match status" value="1"/>
</dbReference>
<evidence type="ECO:0000313" key="9">
    <source>
        <dbReference type="Proteomes" id="UP000308196"/>
    </source>
</evidence>
<keyword evidence="5" id="KW-0472">Membrane</keyword>
<dbReference type="EMBL" id="LR590484">
    <property type="protein sequence ID" value="VTR48072.1"/>
    <property type="molecule type" value="Genomic_DNA"/>
</dbReference>
<gene>
    <name evidence="8" type="primary">sigK_2</name>
    <name evidence="8" type="ORF">NCTC11429_03626</name>
</gene>
<dbReference type="InterPro" id="IPR036388">
    <property type="entry name" value="WH-like_DNA-bd_sf"/>
</dbReference>
<dbReference type="GO" id="GO:0003677">
    <property type="term" value="F:DNA binding"/>
    <property type="evidence" value="ECO:0007669"/>
    <property type="project" value="InterPro"/>
</dbReference>
<dbReference type="NCBIfam" id="TIGR02985">
    <property type="entry name" value="Sig70_bacteroi1"/>
    <property type="match status" value="1"/>
</dbReference>
<name>A0A4U9VQP7_9SPHI</name>
<dbReference type="Pfam" id="PF04542">
    <property type="entry name" value="Sigma70_r2"/>
    <property type="match status" value="1"/>
</dbReference>
<organism evidence="8 9">
    <name type="scientific">Sphingobacterium thalpophilum</name>
    <dbReference type="NCBI Taxonomy" id="259"/>
    <lineage>
        <taxon>Bacteria</taxon>
        <taxon>Pseudomonadati</taxon>
        <taxon>Bacteroidota</taxon>
        <taxon>Sphingobacteriia</taxon>
        <taxon>Sphingobacteriales</taxon>
        <taxon>Sphingobacteriaceae</taxon>
        <taxon>Sphingobacterium</taxon>
    </lineage>
</organism>
<dbReference type="SUPFAM" id="SSF88946">
    <property type="entry name" value="Sigma2 domain of RNA polymerase sigma factors"/>
    <property type="match status" value="1"/>
</dbReference>
<dbReference type="GeneID" id="78464287"/>
<evidence type="ECO:0000259" key="7">
    <source>
        <dbReference type="Pfam" id="PF08281"/>
    </source>
</evidence>
<feature type="domain" description="RNA polymerase sigma-70 region 2" evidence="6">
    <location>
        <begin position="30"/>
        <end position="92"/>
    </location>
</feature>
<dbReference type="Proteomes" id="UP000308196">
    <property type="component" value="Chromosome"/>
</dbReference>
<dbReference type="InterPro" id="IPR014284">
    <property type="entry name" value="RNA_pol_sigma-70_dom"/>
</dbReference>
<evidence type="ECO:0000313" key="8">
    <source>
        <dbReference type="EMBL" id="VTR48072.1"/>
    </source>
</evidence>
<keyword evidence="3" id="KW-0731">Sigma factor</keyword>
<evidence type="ECO:0000256" key="3">
    <source>
        <dbReference type="ARBA" id="ARBA00023082"/>
    </source>
</evidence>
<dbReference type="Gene3D" id="1.10.10.10">
    <property type="entry name" value="Winged helix-like DNA-binding domain superfamily/Winged helix DNA-binding domain"/>
    <property type="match status" value="1"/>
</dbReference>
<sequence length="198" mass="23670">MKRKATATNEQLLEQLRQGDKAAFQELYFRTRNKVMGFSYKFLRSQEDAKELTQEIFVKLWENREKIESSKNIETLLYVMVRYSMLDLWKRKLRYDNFLETQSRVEQHHDSTAQYIDYQECYAVLSKSIESLPQQAQKVYRLSREEGLSHQQIAEQLQISTHTVSNHIKRSMRQIRAYYNNSYPEAFGCILGLIFFLV</sequence>
<evidence type="ECO:0000259" key="6">
    <source>
        <dbReference type="Pfam" id="PF04542"/>
    </source>
</evidence>
<keyword evidence="2" id="KW-0805">Transcription regulation</keyword>
<dbReference type="STRING" id="1123265.GCA_000686625_01238"/>
<keyword evidence="4" id="KW-0804">Transcription</keyword>
<dbReference type="KEGG" id="stha:NCTC11429_03626"/>
<dbReference type="AlphaFoldDB" id="A0A4U9VQP7"/>
<evidence type="ECO:0000256" key="1">
    <source>
        <dbReference type="ARBA" id="ARBA00010641"/>
    </source>
</evidence>